<dbReference type="SFLD" id="SFLDS00036">
    <property type="entry name" value="Aromatic_Prenyltransferase"/>
    <property type="match status" value="1"/>
</dbReference>
<dbReference type="GO" id="GO:0016765">
    <property type="term" value="F:transferase activity, transferring alkyl or aryl (other than methyl) groups"/>
    <property type="evidence" value="ECO:0007669"/>
    <property type="project" value="InterPro"/>
</dbReference>
<feature type="binding site" evidence="3">
    <location>
        <position position="292"/>
    </location>
    <ligand>
        <name>dimethylallyl diphosphate</name>
        <dbReference type="ChEBI" id="CHEBI:57623"/>
    </ligand>
</feature>
<dbReference type="PANTHER" id="PTHR40627:SF3">
    <property type="entry name" value="PRENYLTRANSFERASE ASQH2-RELATED"/>
    <property type="match status" value="1"/>
</dbReference>
<dbReference type="Pfam" id="PF11991">
    <property type="entry name" value="Trp_DMAT"/>
    <property type="match status" value="1"/>
</dbReference>
<feature type="binding site" evidence="3">
    <location>
        <position position="220"/>
    </location>
    <ligand>
        <name>dimethylallyl diphosphate</name>
        <dbReference type="ChEBI" id="CHEBI:57623"/>
    </ligand>
</feature>
<evidence type="ECO:0000313" key="5">
    <source>
        <dbReference type="Proteomes" id="UP000224634"/>
    </source>
</evidence>
<organism evidence="4 5">
    <name type="scientific">Polytolypa hystricis (strain UAMH7299)</name>
    <dbReference type="NCBI Taxonomy" id="1447883"/>
    <lineage>
        <taxon>Eukaryota</taxon>
        <taxon>Fungi</taxon>
        <taxon>Dikarya</taxon>
        <taxon>Ascomycota</taxon>
        <taxon>Pezizomycotina</taxon>
        <taxon>Eurotiomycetes</taxon>
        <taxon>Eurotiomycetidae</taxon>
        <taxon>Onygenales</taxon>
        <taxon>Onygenales incertae sedis</taxon>
        <taxon>Polytolypa</taxon>
    </lineage>
</organism>
<reference evidence="4 5" key="1">
    <citation type="submission" date="2017-10" db="EMBL/GenBank/DDBJ databases">
        <title>Comparative genomics in systemic dimorphic fungi from Ajellomycetaceae.</title>
        <authorList>
            <person name="Munoz J.F."/>
            <person name="Mcewen J.G."/>
            <person name="Clay O.K."/>
            <person name="Cuomo C.A."/>
        </authorList>
    </citation>
    <scope>NUCLEOTIDE SEQUENCE [LARGE SCALE GENOMIC DNA]</scope>
    <source>
        <strain evidence="4 5">UAMH7299</strain>
    </source>
</reference>
<dbReference type="EMBL" id="PDNA01000035">
    <property type="protein sequence ID" value="PGH21454.1"/>
    <property type="molecule type" value="Genomic_DNA"/>
</dbReference>
<comment type="caution">
    <text evidence="4">The sequence shown here is derived from an EMBL/GenBank/DDBJ whole genome shotgun (WGS) entry which is preliminary data.</text>
</comment>
<evidence type="ECO:0000256" key="3">
    <source>
        <dbReference type="PIRSR" id="PIRSR000509-1"/>
    </source>
</evidence>
<dbReference type="PIRSF" id="PIRSF000509">
    <property type="entry name" value="Trp_DMAT"/>
    <property type="match status" value="1"/>
</dbReference>
<feature type="binding site" evidence="3">
    <location>
        <position position="222"/>
    </location>
    <ligand>
        <name>dimethylallyl diphosphate</name>
        <dbReference type="ChEBI" id="CHEBI:57623"/>
    </ligand>
</feature>
<dbReference type="InterPro" id="IPR012148">
    <property type="entry name" value="ABBA_DMATS-like"/>
</dbReference>
<proteinExistence type="inferred from homology"/>
<dbReference type="OrthoDB" id="5392033at2759"/>
<dbReference type="GO" id="GO:0009820">
    <property type="term" value="P:alkaloid metabolic process"/>
    <property type="evidence" value="ECO:0007669"/>
    <property type="project" value="InterPro"/>
</dbReference>
<dbReference type="InterPro" id="IPR033964">
    <property type="entry name" value="ABBA"/>
</dbReference>
<feature type="binding site" evidence="3">
    <location>
        <position position="294"/>
    </location>
    <ligand>
        <name>dimethylallyl diphosphate</name>
        <dbReference type="ChEBI" id="CHEBI:57623"/>
    </ligand>
</feature>
<dbReference type="SFLD" id="SFLDG01162">
    <property type="entry name" value="I"/>
    <property type="match status" value="1"/>
</dbReference>
<comment type="similarity">
    <text evidence="1">Belongs to the tryptophan dimethylallyltransferase family.</text>
</comment>
<dbReference type="InterPro" id="IPR017795">
    <property type="entry name" value="ABBA_NscD-like"/>
</dbReference>
<accession>A0A2B7YBL1</accession>
<evidence type="ECO:0000256" key="1">
    <source>
        <dbReference type="ARBA" id="ARBA00010209"/>
    </source>
</evidence>
<evidence type="ECO:0000313" key="4">
    <source>
        <dbReference type="EMBL" id="PGH21454.1"/>
    </source>
</evidence>
<feature type="binding site" evidence="3">
    <location>
        <position position="120"/>
    </location>
    <ligand>
        <name>L-tryptophan</name>
        <dbReference type="ChEBI" id="CHEBI:57912"/>
    </ligand>
</feature>
<feature type="binding site" evidence="3">
    <location>
        <position position="290"/>
    </location>
    <ligand>
        <name>dimethylallyl diphosphate</name>
        <dbReference type="ChEBI" id="CHEBI:57623"/>
    </ligand>
</feature>
<feature type="binding site" evidence="3">
    <location>
        <position position="224"/>
    </location>
    <ligand>
        <name>L-tryptophan</name>
        <dbReference type="ChEBI" id="CHEBI:57912"/>
    </ligand>
</feature>
<gene>
    <name evidence="4" type="ORF">AJ80_03245</name>
</gene>
<dbReference type="CDD" id="cd13929">
    <property type="entry name" value="PT-DMATS_CymD"/>
    <property type="match status" value="1"/>
</dbReference>
<evidence type="ECO:0008006" key="6">
    <source>
        <dbReference type="Google" id="ProtNLM"/>
    </source>
</evidence>
<dbReference type="Proteomes" id="UP000224634">
    <property type="component" value="Unassembled WGS sequence"/>
</dbReference>
<keyword evidence="5" id="KW-1185">Reference proteome</keyword>
<feature type="binding site" evidence="3">
    <location>
        <position position="375"/>
    </location>
    <ligand>
        <name>dimethylallyl diphosphate</name>
        <dbReference type="ChEBI" id="CHEBI:57623"/>
    </ligand>
</feature>
<dbReference type="NCBIfam" id="TIGR03429">
    <property type="entry name" value="arom_pren_DMATS"/>
    <property type="match status" value="1"/>
</dbReference>
<dbReference type="AlphaFoldDB" id="A0A2B7YBL1"/>
<name>A0A2B7YBL1_POLH7</name>
<keyword evidence="2" id="KW-0808">Transferase</keyword>
<sequence>MAASTFPFENREAANIISQDDTDTEPHKLLTDLSLHHAKSPTQVLAQSLGFCDTDHGYWWSQTASYLGQFLRLANYDLHQQDKLLYFYHQYILPSLGPKPCSGIERPWMATMTLANIPFELSLNFQENDFIVRFSVEPNSALSGGPEDPLNQLPPRELASTLAQALPNVDMRLFEHFKSEFDLPCDASAELRANLPDGGHWKPQCFVAFDLPKSGVVNCKGYVYPWLKVGHTGSSPSAVSWDAIRKLHSDTYSIAPAVETLQTFLDSFQAETRPRVEVVGVDCVEPSQSRIKVYIRSKSTSFRTVRDMYTVGGRLADTTTTTGLEHLVNMWWTLFELTGAHPADEELSMLHDGLGGSLFSYELQAGRPLSEPKVYIPVWNYVQDDMKIAERLSRFFLDQGWTRFASEYTSNLESLCPCPGLSESVGRHSYVSFAYTKKTGLYVTAYYNPASYPAP</sequence>
<feature type="binding site" evidence="3">
    <location>
        <position position="133"/>
    </location>
    <ligand>
        <name>dimethylallyl diphosphate</name>
        <dbReference type="ChEBI" id="CHEBI:57623"/>
    </ligand>
</feature>
<protein>
    <recommendedName>
        <fullName evidence="6">Tryptophan dimethylallyltransferase</fullName>
    </recommendedName>
</protein>
<dbReference type="PANTHER" id="PTHR40627">
    <property type="entry name" value="INDOLE PRENYLTRANSFERASE TDIB-RELATED"/>
    <property type="match status" value="1"/>
</dbReference>
<evidence type="ECO:0000256" key="2">
    <source>
        <dbReference type="ARBA" id="ARBA00022679"/>
    </source>
</evidence>